<accession>D6Y198</accession>
<proteinExistence type="predicted"/>
<dbReference type="HOGENOM" id="CLU_1029182_0_0_9"/>
<dbReference type="EMBL" id="CP001791">
    <property type="protein sequence ID" value="ADH98702.1"/>
    <property type="molecule type" value="Genomic_DNA"/>
</dbReference>
<organism evidence="1 2">
    <name type="scientific">Bacillus selenitireducens (strain ATCC 700615 / DSM 15326 / MLS10)</name>
    <dbReference type="NCBI Taxonomy" id="439292"/>
    <lineage>
        <taxon>Bacteria</taxon>
        <taxon>Bacillati</taxon>
        <taxon>Bacillota</taxon>
        <taxon>Bacilli</taxon>
        <taxon>Bacillales</taxon>
        <taxon>Bacillaceae</taxon>
        <taxon>Salisediminibacterium</taxon>
    </lineage>
</organism>
<reference evidence="1" key="1">
    <citation type="submission" date="2009-10" db="EMBL/GenBank/DDBJ databases">
        <title>Complete sequence of Bacillus selenitireducens MLS10.</title>
        <authorList>
            <consortium name="US DOE Joint Genome Institute"/>
            <person name="Lucas S."/>
            <person name="Copeland A."/>
            <person name="Lapidus A."/>
            <person name="Glavina del Rio T."/>
            <person name="Dalin E."/>
            <person name="Tice H."/>
            <person name="Bruce D."/>
            <person name="Goodwin L."/>
            <person name="Pitluck S."/>
            <person name="Sims D."/>
            <person name="Brettin T."/>
            <person name="Detter J.C."/>
            <person name="Han C."/>
            <person name="Larimer F."/>
            <person name="Land M."/>
            <person name="Hauser L."/>
            <person name="Kyrpides N."/>
            <person name="Ovchinnikova G."/>
            <person name="Stolz J."/>
        </authorList>
    </citation>
    <scope>NUCLEOTIDE SEQUENCE [LARGE SCALE GENOMIC DNA]</scope>
    <source>
        <strain evidence="1">MLS10</strain>
    </source>
</reference>
<dbReference type="Proteomes" id="UP000000271">
    <property type="component" value="Chromosome"/>
</dbReference>
<keyword evidence="2" id="KW-1185">Reference proteome</keyword>
<gene>
    <name evidence="1" type="ordered locus">Bsel_1189</name>
</gene>
<dbReference type="KEGG" id="bse:Bsel_1189"/>
<sequence length="270" mass="30854">MFMNQPVQELPNGAFYTGAPVQAGTGETVGLAQIVDMTLNRRVPVSDFQHVEHVFIWHFEEGRGQRINRMAQRWLREGKAVTVLSDRILPLPEAVNVHLIAKDSHAWLANGYIQRQIKNNTCEGEQCFSTSNMYTPYKEMIKMIDQDEVERWTGLSSAECQAVYEEIESANRAGHYFPHDEMKEKKIQQFRSILMIPLLELGCKRELSLRILIGEGKDRVFGQRQPTAHKTYQSISMKSGQSIQKSGRLVFDFYSDDISDAFEVDPLPIG</sequence>
<name>D6Y198_BACIE</name>
<protein>
    <submittedName>
        <fullName evidence="1">Uncharacterized protein</fullName>
    </submittedName>
</protein>
<evidence type="ECO:0000313" key="2">
    <source>
        <dbReference type="Proteomes" id="UP000000271"/>
    </source>
</evidence>
<dbReference type="RefSeq" id="WP_013172126.1">
    <property type="nucleotide sequence ID" value="NC_014219.1"/>
</dbReference>
<evidence type="ECO:0000313" key="1">
    <source>
        <dbReference type="EMBL" id="ADH98702.1"/>
    </source>
</evidence>
<dbReference type="AlphaFoldDB" id="D6Y198"/>
<dbReference type="OrthoDB" id="2969839at2"/>